<keyword evidence="3" id="KW-0456">Lyase</keyword>
<feature type="chain" id="PRO_5032965841" evidence="1">
    <location>
        <begin position="35"/>
        <end position="433"/>
    </location>
</feature>
<evidence type="ECO:0000256" key="1">
    <source>
        <dbReference type="SAM" id="SignalP"/>
    </source>
</evidence>
<comment type="caution">
    <text evidence="3">The sequence shown here is derived from an EMBL/GenBank/DDBJ whole genome shotgun (WGS) entry which is preliminary data.</text>
</comment>
<dbReference type="GO" id="GO:0008927">
    <property type="term" value="F:mannonate dehydratase activity"/>
    <property type="evidence" value="ECO:0007669"/>
    <property type="project" value="UniProtKB-EC"/>
</dbReference>
<dbReference type="RefSeq" id="WP_184298696.1">
    <property type="nucleotide sequence ID" value="NZ_JACHLP010000003.1"/>
</dbReference>
<accession>A0A840LDN7</accession>
<dbReference type="Proteomes" id="UP000562027">
    <property type="component" value="Unassembled WGS sequence"/>
</dbReference>
<organism evidence="3 4">
    <name type="scientific">Roseateles oligotrophus</name>
    <dbReference type="NCBI Taxonomy" id="1769250"/>
    <lineage>
        <taxon>Bacteria</taxon>
        <taxon>Pseudomonadati</taxon>
        <taxon>Pseudomonadota</taxon>
        <taxon>Betaproteobacteria</taxon>
        <taxon>Burkholderiales</taxon>
        <taxon>Sphaerotilaceae</taxon>
        <taxon>Roseateles</taxon>
    </lineage>
</organism>
<feature type="signal peptide" evidence="1">
    <location>
        <begin position="1"/>
        <end position="34"/>
    </location>
</feature>
<evidence type="ECO:0000259" key="2">
    <source>
        <dbReference type="Pfam" id="PF04909"/>
    </source>
</evidence>
<protein>
    <submittedName>
        <fullName evidence="3">Mannonate dehydratase</fullName>
        <ecNumber evidence="3">4.2.1.8</ecNumber>
    </submittedName>
</protein>
<dbReference type="InterPro" id="IPR032466">
    <property type="entry name" value="Metal_Hydrolase"/>
</dbReference>
<sequence length="433" mass="47978">MQTQLQTRRQHLQCCGSAIAAGLFSGLLPQAAQAGALINPCRGQLPAALRKHPLLARNWQGLDPAELWDVHTHLLGTGDAGTGCRINAQMTQWWHPVESLRRQVILQGACVPANVPSVDIAYLQRLLQLCQGFPEGARWLLYAFDEAHDEQGRARPEWTTFHVPDRYAAETSRLHPARFAWVASIHPNREDALARLDAAIAGGAVALKWLPSAMNIDLRAPHLQPFYARLARARLPLIIHCGEEKAVPGAGRDELGNPLLARVPLGAGVRVIMAHCASLGEALDLDLQRPRLLPAFDLFARLMDEPAHRELLLGDVSALFQFNRRPEVWQQMLSRQDWHARLLHGSDYPLPGVGPLYRLKGLVRAGVLDAAHAPVLEALRAHTPLLFDFHLKRLVSWRGQVLRPEVFATRRHFAAGLGHNAASPSPFEESAIR</sequence>
<dbReference type="EC" id="4.2.1.8" evidence="3"/>
<evidence type="ECO:0000313" key="3">
    <source>
        <dbReference type="EMBL" id="MBB4843437.1"/>
    </source>
</evidence>
<dbReference type="InterPro" id="IPR006311">
    <property type="entry name" value="TAT_signal"/>
</dbReference>
<dbReference type="PROSITE" id="PS51318">
    <property type="entry name" value="TAT"/>
    <property type="match status" value="1"/>
</dbReference>
<name>A0A840LDN7_9BURK</name>
<dbReference type="SUPFAM" id="SSF51556">
    <property type="entry name" value="Metallo-dependent hydrolases"/>
    <property type="match status" value="1"/>
</dbReference>
<dbReference type="Gene3D" id="3.20.20.140">
    <property type="entry name" value="Metal-dependent hydrolases"/>
    <property type="match status" value="1"/>
</dbReference>
<dbReference type="Pfam" id="PF04909">
    <property type="entry name" value="Amidohydro_2"/>
    <property type="match status" value="1"/>
</dbReference>
<keyword evidence="1" id="KW-0732">Signal</keyword>
<dbReference type="AlphaFoldDB" id="A0A840LDN7"/>
<dbReference type="EMBL" id="JACHLP010000003">
    <property type="protein sequence ID" value="MBB4843437.1"/>
    <property type="molecule type" value="Genomic_DNA"/>
</dbReference>
<keyword evidence="4" id="KW-1185">Reference proteome</keyword>
<proteinExistence type="predicted"/>
<dbReference type="GO" id="GO:0016787">
    <property type="term" value="F:hydrolase activity"/>
    <property type="evidence" value="ECO:0007669"/>
    <property type="project" value="InterPro"/>
</dbReference>
<gene>
    <name evidence="3" type="ORF">HNP55_001956</name>
</gene>
<feature type="domain" description="Amidohydrolase-related" evidence="2">
    <location>
        <begin position="141"/>
        <end position="357"/>
    </location>
</feature>
<evidence type="ECO:0000313" key="4">
    <source>
        <dbReference type="Proteomes" id="UP000562027"/>
    </source>
</evidence>
<dbReference type="InterPro" id="IPR006680">
    <property type="entry name" value="Amidohydro-rel"/>
</dbReference>
<reference evidence="3 4" key="1">
    <citation type="submission" date="2020-08" db="EMBL/GenBank/DDBJ databases">
        <title>Functional genomics of gut bacteria from endangered species of beetles.</title>
        <authorList>
            <person name="Carlos-Shanley C."/>
        </authorList>
    </citation>
    <scope>NUCLEOTIDE SEQUENCE [LARGE SCALE GENOMIC DNA]</scope>
    <source>
        <strain evidence="3 4">S00239</strain>
    </source>
</reference>